<organism evidence="2 3">
    <name type="scientific">Lysobacter panacisoli</name>
    <dbReference type="NCBI Taxonomy" id="1255263"/>
    <lineage>
        <taxon>Bacteria</taxon>
        <taxon>Pseudomonadati</taxon>
        <taxon>Pseudomonadota</taxon>
        <taxon>Gammaproteobacteria</taxon>
        <taxon>Lysobacterales</taxon>
        <taxon>Lysobacteraceae</taxon>
        <taxon>Lysobacter</taxon>
    </lineage>
</organism>
<dbReference type="Gene3D" id="3.40.50.300">
    <property type="entry name" value="P-loop containing nucleotide triphosphate hydrolases"/>
    <property type="match status" value="1"/>
</dbReference>
<dbReference type="SUPFAM" id="SSF52540">
    <property type="entry name" value="P-loop containing nucleoside triphosphate hydrolases"/>
    <property type="match status" value="1"/>
</dbReference>
<comment type="caution">
    <text evidence="2">The sequence shown here is derived from an EMBL/GenBank/DDBJ whole genome shotgun (WGS) entry which is preliminary data.</text>
</comment>
<sequence>MATKASSVSAPALLAQAQQLILSKQPAAGLAAFVRLTEQFPRYAEGWFQRSGTEVGLARGLTAIASARHAVALEPSRALYRAHLAQTQVNYGLWGDALETLVPLRRIDPSNLEPRIANSVGSALSLCGLENEAQPWFESAAARSSDTPTYAYNHAVGLLYTGDVAASRDALVALTERFPDFAKAHWSLSSNRSAEPEAGRVDTLYAALQRARSAVDEVMYCYALFNTLDALGRTGEAFQELEHGMRLQRARLAYNREDIRALQDISAKVSTSLPATGADDAPGTTPIFVLGLPRSGTTLVERILGNHPDVATGGETTCFSAALREQWQIETVNPMLSSVPIEHFDKPVAFDRLAARYRQLTAFKAGDKPFLSDKYPFNFMLVPWIVRAFPNARIVHLRRDPVDTCFGNLKQLFSGQYGACYSQQDMAAYYDAYRDMMARWDELFPGRIHHVDYPRLVTEPESTAAELLAYCRLPEMPDAWRIENNERTVATASSAQVRQPINRKGLDAWRRYADQLRPLADHFGAT</sequence>
<accession>A0ABP9LKB9</accession>
<evidence type="ECO:0000313" key="2">
    <source>
        <dbReference type="EMBL" id="GAA5078166.1"/>
    </source>
</evidence>
<dbReference type="RefSeq" id="WP_158984693.1">
    <property type="nucleotide sequence ID" value="NZ_BAABKY010000002.1"/>
</dbReference>
<dbReference type="Gene3D" id="1.25.40.10">
    <property type="entry name" value="Tetratricopeptide repeat domain"/>
    <property type="match status" value="2"/>
</dbReference>
<evidence type="ECO:0000256" key="1">
    <source>
        <dbReference type="ARBA" id="ARBA00022679"/>
    </source>
</evidence>
<dbReference type="EMBL" id="BAABKY010000002">
    <property type="protein sequence ID" value="GAA5078166.1"/>
    <property type="molecule type" value="Genomic_DNA"/>
</dbReference>
<dbReference type="SUPFAM" id="SSF48452">
    <property type="entry name" value="TPR-like"/>
    <property type="match status" value="1"/>
</dbReference>
<dbReference type="PANTHER" id="PTHR12788:SF10">
    <property type="entry name" value="PROTEIN-TYROSINE SULFOTRANSFERASE"/>
    <property type="match status" value="1"/>
</dbReference>
<dbReference type="InterPro" id="IPR027417">
    <property type="entry name" value="P-loop_NTPase"/>
</dbReference>
<dbReference type="InterPro" id="IPR026634">
    <property type="entry name" value="TPST-like"/>
</dbReference>
<evidence type="ECO:0000313" key="3">
    <source>
        <dbReference type="Proteomes" id="UP001501083"/>
    </source>
</evidence>
<dbReference type="Pfam" id="PF13469">
    <property type="entry name" value="Sulfotransfer_3"/>
    <property type="match status" value="1"/>
</dbReference>
<dbReference type="PANTHER" id="PTHR12788">
    <property type="entry name" value="PROTEIN-TYROSINE SULFOTRANSFERASE 2"/>
    <property type="match status" value="1"/>
</dbReference>
<gene>
    <name evidence="2" type="ORF">GCM10025759_25020</name>
</gene>
<name>A0ABP9LKB9_9GAMM</name>
<keyword evidence="3" id="KW-1185">Reference proteome</keyword>
<dbReference type="InterPro" id="IPR011990">
    <property type="entry name" value="TPR-like_helical_dom_sf"/>
</dbReference>
<keyword evidence="1" id="KW-0808">Transferase</keyword>
<dbReference type="Proteomes" id="UP001501083">
    <property type="component" value="Unassembled WGS sequence"/>
</dbReference>
<proteinExistence type="predicted"/>
<protein>
    <submittedName>
        <fullName evidence="2">Tetratricopeptide repeat-containing sulfotransferase family protein</fullName>
    </submittedName>
</protein>
<reference evidence="3" key="1">
    <citation type="journal article" date="2019" name="Int. J. Syst. Evol. Microbiol.">
        <title>The Global Catalogue of Microorganisms (GCM) 10K type strain sequencing project: providing services to taxonomists for standard genome sequencing and annotation.</title>
        <authorList>
            <consortium name="The Broad Institute Genomics Platform"/>
            <consortium name="The Broad Institute Genome Sequencing Center for Infectious Disease"/>
            <person name="Wu L."/>
            <person name="Ma J."/>
        </authorList>
    </citation>
    <scope>NUCLEOTIDE SEQUENCE [LARGE SCALE GENOMIC DNA]</scope>
    <source>
        <strain evidence="3">JCM 19212</strain>
    </source>
</reference>